<dbReference type="eggNOG" id="COG1060">
    <property type="taxonomic scope" value="Bacteria"/>
</dbReference>
<dbReference type="SUPFAM" id="SSF102114">
    <property type="entry name" value="Radical SAM enzymes"/>
    <property type="match status" value="1"/>
</dbReference>
<keyword evidence="5 6" id="KW-0411">Iron-sulfur</keyword>
<dbReference type="STRING" id="1142394.PSMK_11680"/>
<dbReference type="NCBIfam" id="TIGR00423">
    <property type="entry name" value="CofH family radical SAM protein"/>
    <property type="match status" value="1"/>
</dbReference>
<feature type="binding site" evidence="6 7">
    <location>
        <position position="67"/>
    </location>
    <ligand>
        <name>[4Fe-4S] cluster</name>
        <dbReference type="ChEBI" id="CHEBI:49883"/>
        <note>4Fe-4S-S-AdoMet</note>
    </ligand>
</feature>
<dbReference type="InterPro" id="IPR013785">
    <property type="entry name" value="Aldolase_TIM"/>
</dbReference>
<evidence type="ECO:0000313" key="10">
    <source>
        <dbReference type="EMBL" id="BAM03327.1"/>
    </source>
</evidence>
<keyword evidence="4 6" id="KW-0408">Iron</keyword>
<keyword evidence="11" id="KW-1185">Reference proteome</keyword>
<accession>I0IDI9</accession>
<comment type="function">
    <text evidence="6">Radical SAM enzyme that catalyzes the addition of the adenosyl radical to the double bond of 3-[(1-carboxyvinyl)oxy]benzoate, leading to aminodeoxyfutalosine (AFL), a key intermediate in the formation of menaquinone (MK, vitamin K2) from chorismate.</text>
</comment>
<dbReference type="GO" id="GO:0044689">
    <property type="term" value="F:7,8-didemethyl-8-hydroxy-5-deazariboflavin synthase activity"/>
    <property type="evidence" value="ECO:0007669"/>
    <property type="project" value="TreeGrafter"/>
</dbReference>
<evidence type="ECO:0000256" key="3">
    <source>
        <dbReference type="ARBA" id="ARBA00022723"/>
    </source>
</evidence>
<dbReference type="Proteomes" id="UP000007881">
    <property type="component" value="Chromosome"/>
</dbReference>
<comment type="pathway">
    <text evidence="6">Quinol/quinone metabolism; menaquinone biosynthesis.</text>
</comment>
<protein>
    <recommendedName>
        <fullName evidence="6">Aminodeoxyfutalosine synthase</fullName>
        <shortName evidence="6">AFL synthase</shortName>
        <shortName evidence="6">Aminofutalosine synthase</shortName>
        <ecNumber evidence="6">2.5.1.120</ecNumber>
    </recommendedName>
    <alternativeName>
        <fullName evidence="6">Menaquinone biosynthetic enzyme MqnE</fullName>
    </alternativeName>
</protein>
<dbReference type="GO" id="GO:0051539">
    <property type="term" value="F:4 iron, 4 sulfur cluster binding"/>
    <property type="evidence" value="ECO:0007669"/>
    <property type="project" value="UniProtKB-KW"/>
</dbReference>
<dbReference type="InterPro" id="IPR045567">
    <property type="entry name" value="CofH/MnqC-like_C"/>
</dbReference>
<evidence type="ECO:0000256" key="7">
    <source>
        <dbReference type="PIRSR" id="PIRSR004762-1"/>
    </source>
</evidence>
<comment type="cofactor">
    <cofactor evidence="6 7">
        <name>[4Fe-4S] cluster</name>
        <dbReference type="ChEBI" id="CHEBI:49883"/>
    </cofactor>
    <text evidence="6 7">Binds 1 [4Fe-4S] cluster. The cluster is coordinated with 3 cysteines and an exchangeable S-adenosyl-L-methionine.</text>
</comment>
<feature type="binding site" evidence="8">
    <location>
        <position position="187"/>
    </location>
    <ligand>
        <name>S-adenosyl-L-methionine</name>
        <dbReference type="ChEBI" id="CHEBI:59789"/>
    </ligand>
</feature>
<comment type="catalytic activity">
    <reaction evidence="6">
        <text>3-[(1-carboxyvinyl)-oxy]benzoate + S-adenosyl-L-methionine + H2O = 6-amino-6-deoxyfutalosine + hydrogencarbonate + L-methionine + H(+)</text>
        <dbReference type="Rhea" id="RHEA:33075"/>
        <dbReference type="ChEBI" id="CHEBI:15377"/>
        <dbReference type="ChEBI" id="CHEBI:15378"/>
        <dbReference type="ChEBI" id="CHEBI:17544"/>
        <dbReference type="ChEBI" id="CHEBI:57844"/>
        <dbReference type="ChEBI" id="CHEBI:59789"/>
        <dbReference type="ChEBI" id="CHEBI:64286"/>
        <dbReference type="ChEBI" id="CHEBI:76981"/>
        <dbReference type="EC" id="2.5.1.120"/>
    </reaction>
</comment>
<feature type="binding site" evidence="8">
    <location>
        <position position="258"/>
    </location>
    <ligand>
        <name>(3R)-3-methyl-D-ornithine</name>
        <dbReference type="ChEBI" id="CHEBI:64642"/>
    </ligand>
</feature>
<feature type="binding site" evidence="6 7">
    <location>
        <position position="74"/>
    </location>
    <ligand>
        <name>[4Fe-4S] cluster</name>
        <dbReference type="ChEBI" id="CHEBI:49883"/>
        <note>4Fe-4S-S-AdoMet</note>
    </ligand>
</feature>
<dbReference type="SFLD" id="SFLDS00029">
    <property type="entry name" value="Radical_SAM"/>
    <property type="match status" value="1"/>
</dbReference>
<evidence type="ECO:0000256" key="8">
    <source>
        <dbReference type="PIRSR" id="PIRSR004762-2"/>
    </source>
</evidence>
<dbReference type="KEGG" id="phm:PSMK_11680"/>
<dbReference type="InterPro" id="IPR020050">
    <property type="entry name" value="FO_synthase_su2"/>
</dbReference>
<keyword evidence="6" id="KW-0474">Menaquinone biosynthesis</keyword>
<feature type="binding site" evidence="8">
    <location>
        <position position="73"/>
    </location>
    <ligand>
        <name>S-adenosyl-L-methionine</name>
        <dbReference type="ChEBI" id="CHEBI:59789"/>
    </ligand>
</feature>
<dbReference type="SFLD" id="SFLDG01064">
    <property type="entry name" value="F420__menaquinone_cofactor_bio"/>
    <property type="match status" value="1"/>
</dbReference>
<gene>
    <name evidence="6" type="primary">mqnE</name>
    <name evidence="10" type="ordered locus">PSMK_11680</name>
</gene>
<dbReference type="InterPro" id="IPR007197">
    <property type="entry name" value="rSAM"/>
</dbReference>
<evidence type="ECO:0000256" key="4">
    <source>
        <dbReference type="ARBA" id="ARBA00023004"/>
    </source>
</evidence>
<dbReference type="UniPathway" id="UPA00079"/>
<dbReference type="EC" id="2.5.1.120" evidence="6"/>
<name>I0IDI9_PHYMF</name>
<sequence length="397" mass="44042">MRNDPRLQEIAEKLDGGERLGLGDGRVLFETPDLWGVGELAGGVRRRMHGDRAFYNVNRHLNYSNVCVLSCKFCEFQRKPGQAGAYAYTVEQAQAEAVEAEAAGATEMHIVGGLHPKLPFRYYTDLLAGLKAVAPGLHLKAFTAVEIVHFARVSKRALRSDFAGGVRSVLQDLQAAGLDSLPGGGAEVFDDRVHREAWRGKIRSDEWLTVHRVAHELGLFTNATMLYGHLESRENRLNHLLALRDEQDVAIDSGFPARFQCLIPLPFFPDGSPLEHLPGPTGMENLRTIAVARLMLDNVEHLKAFWIMQTLPMAQVMLDFGADDIDGTVVWYDITKVQSEDARPTHQEVSVPVLERTIAEAGYTPVERDTLYREVVRDGATGKPSLRGSADRRLIPA</sequence>
<dbReference type="InterPro" id="IPR058240">
    <property type="entry name" value="rSAM_sf"/>
</dbReference>
<keyword evidence="1 6" id="KW-0004">4Fe-4S</keyword>
<dbReference type="GO" id="GO:0102573">
    <property type="term" value="F:aminodeoxyfutalosine synthase activity"/>
    <property type="evidence" value="ECO:0007669"/>
    <property type="project" value="UniProtKB-EC"/>
</dbReference>
<dbReference type="HOGENOM" id="CLU_040406_0_0_0"/>
<dbReference type="PANTHER" id="PTHR43076:SF7">
    <property type="entry name" value="AMINODEOXYFUTALOSINE SYNTHASE"/>
    <property type="match status" value="1"/>
</dbReference>
<dbReference type="GO" id="GO:0005506">
    <property type="term" value="F:iron ion binding"/>
    <property type="evidence" value="ECO:0007669"/>
    <property type="project" value="UniProtKB-UniRule"/>
</dbReference>
<feature type="domain" description="Radical SAM core" evidence="9">
    <location>
        <begin position="53"/>
        <end position="304"/>
    </location>
</feature>
<evidence type="ECO:0000256" key="1">
    <source>
        <dbReference type="ARBA" id="ARBA00022485"/>
    </source>
</evidence>
<evidence type="ECO:0000313" key="11">
    <source>
        <dbReference type="Proteomes" id="UP000007881"/>
    </source>
</evidence>
<dbReference type="SFLD" id="SFLDG01389">
    <property type="entry name" value="menaquinone_synthsis_involved"/>
    <property type="match status" value="1"/>
</dbReference>
<evidence type="ECO:0000259" key="9">
    <source>
        <dbReference type="PROSITE" id="PS51918"/>
    </source>
</evidence>
<evidence type="ECO:0000256" key="6">
    <source>
        <dbReference type="HAMAP-Rule" id="MF_00993"/>
    </source>
</evidence>
<dbReference type="PROSITE" id="PS51918">
    <property type="entry name" value="RADICAL_SAM"/>
    <property type="match status" value="1"/>
</dbReference>
<keyword evidence="6" id="KW-0808">Transferase</keyword>
<dbReference type="AlphaFoldDB" id="I0IDI9"/>
<dbReference type="PANTHER" id="PTHR43076">
    <property type="entry name" value="FO SYNTHASE (COFH)"/>
    <property type="match status" value="1"/>
</dbReference>
<keyword evidence="3 6" id="KW-0479">Metal-binding</keyword>
<proteinExistence type="inferred from homology"/>
<dbReference type="EMBL" id="AP012338">
    <property type="protein sequence ID" value="BAM03327.1"/>
    <property type="molecule type" value="Genomic_DNA"/>
</dbReference>
<comment type="similarity">
    <text evidence="6">Belongs to the radical SAM superfamily. MqnE family.</text>
</comment>
<dbReference type="RefSeq" id="WP_014436546.1">
    <property type="nucleotide sequence ID" value="NC_017080.1"/>
</dbReference>
<dbReference type="SFLD" id="SFLDF00343">
    <property type="entry name" value="aminofutalosine_synthase_(mqnE"/>
    <property type="match status" value="1"/>
</dbReference>
<dbReference type="PIRSF" id="PIRSF004762">
    <property type="entry name" value="CHP00423"/>
    <property type="match status" value="1"/>
</dbReference>
<evidence type="ECO:0000256" key="2">
    <source>
        <dbReference type="ARBA" id="ARBA00022691"/>
    </source>
</evidence>
<dbReference type="HAMAP" id="MF_00993">
    <property type="entry name" value="MqnE"/>
    <property type="match status" value="1"/>
</dbReference>
<feature type="binding site" evidence="6 7">
    <location>
        <position position="71"/>
    </location>
    <ligand>
        <name>[4Fe-4S] cluster</name>
        <dbReference type="ChEBI" id="CHEBI:49883"/>
        <note>4Fe-4S-S-AdoMet</note>
    </ligand>
</feature>
<reference evidence="10 11" key="1">
    <citation type="submission" date="2012-02" db="EMBL/GenBank/DDBJ databases">
        <title>Complete genome sequence of Phycisphaera mikurensis NBRC 102666.</title>
        <authorList>
            <person name="Ankai A."/>
            <person name="Hosoyama A."/>
            <person name="Terui Y."/>
            <person name="Sekine M."/>
            <person name="Fukai R."/>
            <person name="Kato Y."/>
            <person name="Nakamura S."/>
            <person name="Yamada-Narita S."/>
            <person name="Kawakoshi A."/>
            <person name="Fukunaga Y."/>
            <person name="Yamazaki S."/>
            <person name="Fujita N."/>
        </authorList>
    </citation>
    <scope>NUCLEOTIDE SEQUENCE [LARGE SCALE GENOMIC DNA]</scope>
    <source>
        <strain evidence="11">NBRC 102666 / KCTC 22515 / FYK2301M01</strain>
    </source>
</reference>
<dbReference type="InterPro" id="IPR022432">
    <property type="entry name" value="MqnE"/>
</dbReference>
<dbReference type="Pfam" id="PF04055">
    <property type="entry name" value="Radical_SAM"/>
    <property type="match status" value="1"/>
</dbReference>
<evidence type="ECO:0000256" key="5">
    <source>
        <dbReference type="ARBA" id="ARBA00023014"/>
    </source>
</evidence>
<dbReference type="PATRIC" id="fig|1142394.8.peg.1206"/>
<dbReference type="Gene3D" id="3.20.20.70">
    <property type="entry name" value="Aldolase class I"/>
    <property type="match status" value="1"/>
</dbReference>
<dbReference type="Pfam" id="PF19288">
    <property type="entry name" value="CofH_C"/>
    <property type="match status" value="1"/>
</dbReference>
<organism evidence="10 11">
    <name type="scientific">Phycisphaera mikurensis (strain NBRC 102666 / KCTC 22515 / FYK2301M01)</name>
    <dbReference type="NCBI Taxonomy" id="1142394"/>
    <lineage>
        <taxon>Bacteria</taxon>
        <taxon>Pseudomonadati</taxon>
        <taxon>Planctomycetota</taxon>
        <taxon>Phycisphaerae</taxon>
        <taxon>Phycisphaerales</taxon>
        <taxon>Phycisphaeraceae</taxon>
        <taxon>Phycisphaera</taxon>
    </lineage>
</organism>
<dbReference type="GO" id="GO:0009234">
    <property type="term" value="P:menaquinone biosynthetic process"/>
    <property type="evidence" value="ECO:0007669"/>
    <property type="project" value="UniProtKB-UniRule"/>
</dbReference>
<dbReference type="InterPro" id="IPR034405">
    <property type="entry name" value="F420"/>
</dbReference>
<keyword evidence="2 6" id="KW-0949">S-adenosyl-L-methionine</keyword>
<dbReference type="OrthoDB" id="9802027at2"/>